<feature type="domain" description="Right handed beta helix" evidence="2">
    <location>
        <begin position="374"/>
        <end position="533"/>
    </location>
</feature>
<dbReference type="InterPro" id="IPR012334">
    <property type="entry name" value="Pectin_lyas_fold"/>
</dbReference>
<evidence type="ECO:0000259" key="2">
    <source>
        <dbReference type="Pfam" id="PF13229"/>
    </source>
</evidence>
<gene>
    <name evidence="3" type="ORF">GCM10023171_25570</name>
</gene>
<proteinExistence type="predicted"/>
<comment type="caution">
    <text evidence="3">The sequence shown here is derived from an EMBL/GenBank/DDBJ whole genome shotgun (WGS) entry which is preliminary data.</text>
</comment>
<reference evidence="4" key="1">
    <citation type="journal article" date="2019" name="Int. J. Syst. Evol. Microbiol.">
        <title>The Global Catalogue of Microorganisms (GCM) 10K type strain sequencing project: providing services to taxonomists for standard genome sequencing and annotation.</title>
        <authorList>
            <consortium name="The Broad Institute Genomics Platform"/>
            <consortium name="The Broad Institute Genome Sequencing Center for Infectious Disease"/>
            <person name="Wu L."/>
            <person name="Ma J."/>
        </authorList>
    </citation>
    <scope>NUCLEOTIDE SEQUENCE [LARGE SCALE GENOMIC DNA]</scope>
    <source>
        <strain evidence="4">JCM 17839</strain>
    </source>
</reference>
<dbReference type="Pfam" id="PF13229">
    <property type="entry name" value="Beta_helix"/>
    <property type="match status" value="1"/>
</dbReference>
<dbReference type="Gene3D" id="2.60.40.1120">
    <property type="entry name" value="Carboxypeptidase-like, regulatory domain"/>
    <property type="match status" value="2"/>
</dbReference>
<sequence>MSLSEFGRRNAVAVTVALAALMGAGLVVAAPLSANAVTPRGASANGAAGPSFAGYTDKTALRDTGRSAVATGTLSVADGTAPDGAGTTYYVDAQSGDDGAAGTSQVTAWKSFARVNATDFQPGDRILLKAGSSWSASGSTVAREAYDYTTWSGSTATDVNAQAPTALLAPKGSGTAAAPIVLSSYGTGAAPELDGRGVVNDVVQLTNQQHWDISQLVVSNKTDGFDATRFTPAANYGQVPGEENPAQGDLRGIHVQGENAGTLSGFDIHGVFIRDVSGVTWSVSGAGLDRSKRTGGILFEGLKGDGHTVSRFDDVTVQGNIVANTSFGNIVFKQFSGMGTNRYQDMPPGWGDRAVAKAAADGTITEDPNWRPHTHIEISGNYLTNAGTQYGWDAMYLTSVQAATVDGNVIDGAGVSGIEMYYSDNVAVQNNDVGNLAGRSGAADSNGIDGDRGTSNILIQGNDIHDSGEGVLLCGFTFGTSVVRYNLIRDIGRNYVNPHGDSGVNVIYSNLMYNTTKPVSNNTVGFFESSGSASTYLVSKNPHYVIDNVFVNARADVSGAAFRTGFPGVTFDSNAYYGPMVAAPTTADAHAIVADPRLGGNPADDLRNAVPTSALSPLVGAGRAVDLSAIVPGFSASGASGQSQLPVSVDFFGRSIQNPPSVGPASYVPAAGRGLVTGVVTDADGLAVAGATVSYGASTTTADGSGRYAVEALAGSLNLVPSATGYADGTPVTVTLADGETRGQNLMLGATTVTNGTIAGTVTSAGSGIAGATITVSQEGVPITSGATGSDGTFAITGVARGSGYTVSAEKDGFKIATQADVTVAAARTVVVSLILQREATATRYAIDETFDAEPTGAFTQSTDGVLKAVSTSSSLGTIAIIDDAAAPGNKYLRINKSTSSSGTLGVYNATAQNLVGTVTIEARVQRTTTNSGANQLGMYSYAASSWVPTNPAGSTNPSATFAFSGGNIITHNVTGASTTKTVAPYQAGRWYTLRNVVNLDAGTFDFYVDDMSTPVLTNQPLRTRVSSLDDFLFFINGSNVGDMLVDYFRVNTGTPYGHDDTSMSTVSASSGGADVPLEPSADGLTWSGGVEPFASTATVTASPSSGFSRVSINGTDVGTGGSVDVPLAGGAPDAAVLVTDVPVVVSAESGAQKTFVVAISRTNPSQLSVLRDLSVDGHAMTPSFAPGLNGADNPYVVTDELASDATSVSLTLRRGWDGQDVEVNGTSLAPGATQAWVDLVDGENAIVVTADSYAGDLGTYVIIVKRAPAPHPVAVDVAASVVKKTGSQNELTLAVTESMSDGTSQVFRDTFTIANNAVGTYPVGPYRLYVDTKGNTIIRVARIIE</sequence>
<dbReference type="PROSITE" id="PS51318">
    <property type="entry name" value="TAT"/>
    <property type="match status" value="1"/>
</dbReference>
<dbReference type="EMBL" id="BAABGP010000018">
    <property type="protein sequence ID" value="GAA4487611.1"/>
    <property type="molecule type" value="Genomic_DNA"/>
</dbReference>
<dbReference type="SMART" id="SM00710">
    <property type="entry name" value="PbH1"/>
    <property type="match status" value="4"/>
</dbReference>
<evidence type="ECO:0000313" key="4">
    <source>
        <dbReference type="Proteomes" id="UP001500731"/>
    </source>
</evidence>
<dbReference type="RefSeq" id="WP_345187551.1">
    <property type="nucleotide sequence ID" value="NZ_BAABGP010000018.1"/>
</dbReference>
<dbReference type="SUPFAM" id="SSF51126">
    <property type="entry name" value="Pectin lyase-like"/>
    <property type="match status" value="2"/>
</dbReference>
<dbReference type="Gene3D" id="2.160.20.10">
    <property type="entry name" value="Single-stranded right-handed beta-helix, Pectin lyase-like"/>
    <property type="match status" value="1"/>
</dbReference>
<accession>A0ABP8PKR0</accession>
<dbReference type="SUPFAM" id="SSF49452">
    <property type="entry name" value="Starch-binding domain-like"/>
    <property type="match status" value="2"/>
</dbReference>
<keyword evidence="1" id="KW-0732">Signal</keyword>
<dbReference type="Proteomes" id="UP001500731">
    <property type="component" value="Unassembled WGS sequence"/>
</dbReference>
<organism evidence="3 4">
    <name type="scientific">Microbacterium panaciterrae</name>
    <dbReference type="NCBI Taxonomy" id="985759"/>
    <lineage>
        <taxon>Bacteria</taxon>
        <taxon>Bacillati</taxon>
        <taxon>Actinomycetota</taxon>
        <taxon>Actinomycetes</taxon>
        <taxon>Micrococcales</taxon>
        <taxon>Microbacteriaceae</taxon>
        <taxon>Microbacterium</taxon>
    </lineage>
</organism>
<dbReference type="InterPro" id="IPR006626">
    <property type="entry name" value="PbH1"/>
</dbReference>
<dbReference type="Pfam" id="PF13620">
    <property type="entry name" value="CarboxypepD_reg"/>
    <property type="match status" value="2"/>
</dbReference>
<evidence type="ECO:0000313" key="3">
    <source>
        <dbReference type="EMBL" id="GAA4487611.1"/>
    </source>
</evidence>
<dbReference type="InterPro" id="IPR013784">
    <property type="entry name" value="Carb-bd-like_fold"/>
</dbReference>
<protein>
    <recommendedName>
        <fullName evidence="2">Right handed beta helix domain-containing protein</fullName>
    </recommendedName>
</protein>
<evidence type="ECO:0000256" key="1">
    <source>
        <dbReference type="SAM" id="SignalP"/>
    </source>
</evidence>
<dbReference type="InterPro" id="IPR006311">
    <property type="entry name" value="TAT_signal"/>
</dbReference>
<keyword evidence="4" id="KW-1185">Reference proteome</keyword>
<dbReference type="InterPro" id="IPR039448">
    <property type="entry name" value="Beta_helix"/>
</dbReference>
<dbReference type="InterPro" id="IPR011050">
    <property type="entry name" value="Pectin_lyase_fold/virulence"/>
</dbReference>
<feature type="chain" id="PRO_5046965871" description="Right handed beta helix domain-containing protein" evidence="1">
    <location>
        <begin position="30"/>
        <end position="1346"/>
    </location>
</feature>
<name>A0ABP8PKR0_9MICO</name>
<feature type="signal peptide" evidence="1">
    <location>
        <begin position="1"/>
        <end position="29"/>
    </location>
</feature>